<dbReference type="EMBL" id="VTPC01000826">
    <property type="protein sequence ID" value="KAF2904186.1"/>
    <property type="molecule type" value="Genomic_DNA"/>
</dbReference>
<feature type="compositionally biased region" description="Basic and acidic residues" evidence="1">
    <location>
        <begin position="96"/>
        <end position="107"/>
    </location>
</feature>
<protein>
    <submittedName>
        <fullName evidence="2">Uncharacterized protein</fullName>
    </submittedName>
</protein>
<sequence length="177" mass="19997">MENEIKEEDDGSTDLIVQNANCCDNVELSTPSEPNEDTSLPTIIKIEEVGDVINIKVEDENFTIKVEPLEIDDTAIKEEVDTNPKHLDKNQLQTKSRMDSEIKKEDDPNNVDFCIQDEKCDNLDIFTSLESTDDVSLPTIVKVEEIGDVINIKVEEENFTIKVEPVEIDDSAIKEEI</sequence>
<accession>A0A8K0GLQ7</accession>
<organism evidence="2 3">
    <name type="scientific">Ignelater luminosus</name>
    <name type="common">Cucubano</name>
    <name type="synonym">Pyrophorus luminosus</name>
    <dbReference type="NCBI Taxonomy" id="2038154"/>
    <lineage>
        <taxon>Eukaryota</taxon>
        <taxon>Metazoa</taxon>
        <taxon>Ecdysozoa</taxon>
        <taxon>Arthropoda</taxon>
        <taxon>Hexapoda</taxon>
        <taxon>Insecta</taxon>
        <taxon>Pterygota</taxon>
        <taxon>Neoptera</taxon>
        <taxon>Endopterygota</taxon>
        <taxon>Coleoptera</taxon>
        <taxon>Polyphaga</taxon>
        <taxon>Elateriformia</taxon>
        <taxon>Elateroidea</taxon>
        <taxon>Elateridae</taxon>
        <taxon>Agrypninae</taxon>
        <taxon>Pyrophorini</taxon>
        <taxon>Ignelater</taxon>
    </lineage>
</organism>
<proteinExistence type="predicted"/>
<feature type="non-terminal residue" evidence="2">
    <location>
        <position position="177"/>
    </location>
</feature>
<evidence type="ECO:0000256" key="1">
    <source>
        <dbReference type="SAM" id="MobiDB-lite"/>
    </source>
</evidence>
<name>A0A8K0GLQ7_IGNLU</name>
<dbReference type="Proteomes" id="UP000801492">
    <property type="component" value="Unassembled WGS sequence"/>
</dbReference>
<comment type="caution">
    <text evidence="2">The sequence shown here is derived from an EMBL/GenBank/DDBJ whole genome shotgun (WGS) entry which is preliminary data.</text>
</comment>
<keyword evidence="3" id="KW-1185">Reference proteome</keyword>
<feature type="region of interest" description="Disordered" evidence="1">
    <location>
        <begin position="82"/>
        <end position="107"/>
    </location>
</feature>
<evidence type="ECO:0000313" key="3">
    <source>
        <dbReference type="Proteomes" id="UP000801492"/>
    </source>
</evidence>
<evidence type="ECO:0000313" key="2">
    <source>
        <dbReference type="EMBL" id="KAF2904186.1"/>
    </source>
</evidence>
<dbReference type="AlphaFoldDB" id="A0A8K0GLQ7"/>
<reference evidence="2" key="1">
    <citation type="submission" date="2019-08" db="EMBL/GenBank/DDBJ databases">
        <title>The genome of the North American firefly Photinus pyralis.</title>
        <authorList>
            <consortium name="Photinus pyralis genome working group"/>
            <person name="Fallon T.R."/>
            <person name="Sander Lower S.E."/>
            <person name="Weng J.-K."/>
        </authorList>
    </citation>
    <scope>NUCLEOTIDE SEQUENCE</scope>
    <source>
        <strain evidence="2">TRF0915ILg1</strain>
        <tissue evidence="2">Whole body</tissue>
    </source>
</reference>
<gene>
    <name evidence="2" type="ORF">ILUMI_01978</name>
</gene>